<dbReference type="Proteomes" id="UP000767238">
    <property type="component" value="Unassembled WGS sequence"/>
</dbReference>
<name>A0A9P8GFX5_AURME</name>
<proteinExistence type="inferred from homology"/>
<evidence type="ECO:0000259" key="2">
    <source>
        <dbReference type="Pfam" id="PF12146"/>
    </source>
</evidence>
<organism evidence="3 4">
    <name type="scientific">Aureobasidium melanogenum</name>
    <name type="common">Aureobasidium pullulans var. melanogenum</name>
    <dbReference type="NCBI Taxonomy" id="46634"/>
    <lineage>
        <taxon>Eukaryota</taxon>
        <taxon>Fungi</taxon>
        <taxon>Dikarya</taxon>
        <taxon>Ascomycota</taxon>
        <taxon>Pezizomycotina</taxon>
        <taxon>Dothideomycetes</taxon>
        <taxon>Dothideomycetidae</taxon>
        <taxon>Dothideales</taxon>
        <taxon>Saccotheciaceae</taxon>
        <taxon>Aureobasidium</taxon>
    </lineage>
</organism>
<evidence type="ECO:0000313" key="3">
    <source>
        <dbReference type="EMBL" id="KAH0219262.1"/>
    </source>
</evidence>
<reference evidence="3" key="2">
    <citation type="submission" date="2021-08" db="EMBL/GenBank/DDBJ databases">
        <authorList>
            <person name="Gostincar C."/>
            <person name="Sun X."/>
            <person name="Song Z."/>
            <person name="Gunde-Cimerman N."/>
        </authorList>
    </citation>
    <scope>NUCLEOTIDE SEQUENCE</scope>
    <source>
        <strain evidence="3">EXF-8016</strain>
    </source>
</reference>
<comment type="similarity">
    <text evidence="1">Belongs to the polyketide transferase af380 family.</text>
</comment>
<dbReference type="AlphaFoldDB" id="A0A9P8GFX5"/>
<evidence type="ECO:0000313" key="4">
    <source>
        <dbReference type="Proteomes" id="UP000767238"/>
    </source>
</evidence>
<gene>
    <name evidence="3" type="ORF">KCV03_g6095</name>
</gene>
<protein>
    <recommendedName>
        <fullName evidence="2">Serine aminopeptidase S33 domain-containing protein</fullName>
    </recommendedName>
</protein>
<dbReference type="Pfam" id="PF12146">
    <property type="entry name" value="Hydrolase_4"/>
    <property type="match status" value="1"/>
</dbReference>
<dbReference type="PANTHER" id="PTHR47751:SF2">
    <property type="entry name" value="DLTD N-TERMINAL DOMAIN PROTEIN (AFU_ORTHOLOGUE AFUA_8G00380)-RELATED"/>
    <property type="match status" value="1"/>
</dbReference>
<feature type="non-terminal residue" evidence="3">
    <location>
        <position position="1"/>
    </location>
</feature>
<feature type="domain" description="Serine aminopeptidase S33" evidence="2">
    <location>
        <begin position="30"/>
        <end position="275"/>
    </location>
</feature>
<evidence type="ECO:0000256" key="1">
    <source>
        <dbReference type="ARBA" id="ARBA00029464"/>
    </source>
</evidence>
<dbReference type="SUPFAM" id="SSF53474">
    <property type="entry name" value="alpha/beta-Hydrolases"/>
    <property type="match status" value="1"/>
</dbReference>
<comment type="caution">
    <text evidence="3">The sequence shown here is derived from an EMBL/GenBank/DDBJ whole genome shotgun (WGS) entry which is preliminary data.</text>
</comment>
<sequence>MVGSRHEPVECKTVDQTILRGLFFAANGPAPIIIMSHGFNCVKEMTLPEIAESFQASGYNALIYDARSVGASEGFPRNLLNPLQMAEDLSDIVTFTTTLPTVDARRILLWGMSFGGMVSGICSTLDRRIRGVAMVCPLFSFVTDQKRKTVLAQCIKDRTSQLRGNEAYTLQPFNSRGENPAGMGGSGGPGGVEAYNLMQAAAELGHPGFRNRIALQTYLKLVLARPKEIIELLEDVPVFMVIPELDDISAPAEQQELFDKLNVKKRLYLAKGKGHLSIMTGDGSVELIESTKQFFSDALEGKLR</sequence>
<dbReference type="OrthoDB" id="2498029at2759"/>
<dbReference type="EMBL" id="JAHFYH010000043">
    <property type="protein sequence ID" value="KAH0219262.1"/>
    <property type="molecule type" value="Genomic_DNA"/>
</dbReference>
<reference evidence="3" key="1">
    <citation type="journal article" date="2021" name="J Fungi (Basel)">
        <title>Virulence traits and population genomics of the black yeast Aureobasidium melanogenum.</title>
        <authorList>
            <person name="Cernosa A."/>
            <person name="Sun X."/>
            <person name="Gostincar C."/>
            <person name="Fang C."/>
            <person name="Gunde-Cimerman N."/>
            <person name="Song Z."/>
        </authorList>
    </citation>
    <scope>NUCLEOTIDE SEQUENCE</scope>
    <source>
        <strain evidence="3">EXF-8016</strain>
    </source>
</reference>
<dbReference type="InterPro" id="IPR022742">
    <property type="entry name" value="Hydrolase_4"/>
</dbReference>
<dbReference type="Gene3D" id="3.40.50.1820">
    <property type="entry name" value="alpha/beta hydrolase"/>
    <property type="match status" value="1"/>
</dbReference>
<dbReference type="PANTHER" id="PTHR47751">
    <property type="entry name" value="SUPERFAMILY HYDROLASE, PUTATIVE (AFU_ORTHOLOGUE AFUA_2G16580)-RELATED"/>
    <property type="match status" value="1"/>
</dbReference>
<dbReference type="InterPro" id="IPR029058">
    <property type="entry name" value="AB_hydrolase_fold"/>
</dbReference>
<dbReference type="Gene3D" id="1.10.10.800">
    <property type="match status" value="1"/>
</dbReference>
<accession>A0A9P8GFX5</accession>
<dbReference type="InterPro" id="IPR051411">
    <property type="entry name" value="Polyketide_trans_af380"/>
</dbReference>